<organism evidence="3 4">
    <name type="scientific">Sphaerotilus mobilis</name>
    <dbReference type="NCBI Taxonomy" id="47994"/>
    <lineage>
        <taxon>Bacteria</taxon>
        <taxon>Pseudomonadati</taxon>
        <taxon>Pseudomonadota</taxon>
        <taxon>Betaproteobacteria</taxon>
        <taxon>Burkholderiales</taxon>
        <taxon>Sphaerotilaceae</taxon>
        <taxon>Sphaerotilus</taxon>
    </lineage>
</organism>
<feature type="transmembrane region" description="Helical" evidence="1">
    <location>
        <begin position="170"/>
        <end position="187"/>
    </location>
</feature>
<keyword evidence="1" id="KW-0812">Transmembrane</keyword>
<dbReference type="OrthoDB" id="9807591at2"/>
<feature type="domain" description="Heparan-alpha-glucosaminide N-acetyltransferase catalytic" evidence="2">
    <location>
        <begin position="5"/>
        <end position="225"/>
    </location>
</feature>
<comment type="caution">
    <text evidence="3">The sequence shown here is derived from an EMBL/GenBank/DDBJ whole genome shotgun (WGS) entry which is preliminary data.</text>
</comment>
<dbReference type="Proteomes" id="UP000293433">
    <property type="component" value="Unassembled WGS sequence"/>
</dbReference>
<feature type="transmembrane region" description="Helical" evidence="1">
    <location>
        <begin position="217"/>
        <end position="237"/>
    </location>
</feature>
<evidence type="ECO:0000313" key="4">
    <source>
        <dbReference type="Proteomes" id="UP000293433"/>
    </source>
</evidence>
<sequence length="238" mass="26757">MSAARLDRLDALRGFAMVWMTVFHASFDLNNFRLIAPQDFYRDPFWTGQRLVIVSIFLACAGASQAVAQQQGVDWPRFWQRWWRIAACAVAVTIGSWWMFPNSWISFGVLHGMALMVLLARLLAPLGQPMLLALAVLALAAPQWLADPLFDSRWTNWVGLVTHKPRTEDFVPVLPWLGIVLIGVVAARTSLARWPSLLAGPLPAPLQPLARLGRWSLSYYMVHQPVLIGLCMAWVALR</sequence>
<feature type="transmembrane region" description="Helical" evidence="1">
    <location>
        <begin position="81"/>
        <end position="98"/>
    </location>
</feature>
<keyword evidence="4" id="KW-1185">Reference proteome</keyword>
<keyword evidence="1" id="KW-0472">Membrane</keyword>
<protein>
    <submittedName>
        <fullName evidence="3">Putative membrane protein</fullName>
    </submittedName>
</protein>
<accession>A0A4Q7LSW5</accession>
<feature type="transmembrane region" description="Helical" evidence="1">
    <location>
        <begin position="49"/>
        <end position="69"/>
    </location>
</feature>
<dbReference type="RefSeq" id="WP_130481217.1">
    <property type="nucleotide sequence ID" value="NZ_SGWV01000008.1"/>
</dbReference>
<evidence type="ECO:0000259" key="2">
    <source>
        <dbReference type="Pfam" id="PF07786"/>
    </source>
</evidence>
<evidence type="ECO:0000313" key="3">
    <source>
        <dbReference type="EMBL" id="RZS56789.1"/>
    </source>
</evidence>
<proteinExistence type="predicted"/>
<evidence type="ECO:0000256" key="1">
    <source>
        <dbReference type="SAM" id="Phobius"/>
    </source>
</evidence>
<dbReference type="Pfam" id="PF07786">
    <property type="entry name" value="HGSNAT_cat"/>
    <property type="match status" value="1"/>
</dbReference>
<reference evidence="3 4" key="1">
    <citation type="submission" date="2019-02" db="EMBL/GenBank/DDBJ databases">
        <title>Genomic Encyclopedia of Type Strains, Phase IV (KMG-IV): sequencing the most valuable type-strain genomes for metagenomic binning, comparative biology and taxonomic classification.</title>
        <authorList>
            <person name="Goeker M."/>
        </authorList>
    </citation>
    <scope>NUCLEOTIDE SEQUENCE [LARGE SCALE GENOMIC DNA]</scope>
    <source>
        <strain evidence="3 4">DSM 10617</strain>
    </source>
</reference>
<name>A0A4Q7LSW5_9BURK</name>
<dbReference type="AlphaFoldDB" id="A0A4Q7LSW5"/>
<dbReference type="EMBL" id="SGWV01000008">
    <property type="protein sequence ID" value="RZS56789.1"/>
    <property type="molecule type" value="Genomic_DNA"/>
</dbReference>
<dbReference type="InterPro" id="IPR012429">
    <property type="entry name" value="HGSNAT_cat"/>
</dbReference>
<keyword evidence="1" id="KW-1133">Transmembrane helix</keyword>
<gene>
    <name evidence="3" type="ORF">EV685_1344</name>
</gene>